<keyword evidence="10" id="KW-0472">Membrane</keyword>
<keyword evidence="3 7" id="KW-0808">Transferase</keyword>
<dbReference type="InterPro" id="IPR020596">
    <property type="entry name" value="rRNA_Ade_Mease_Trfase_CS"/>
</dbReference>
<organism evidence="12 13">
    <name type="scientific">Rhynchospora pubera</name>
    <dbReference type="NCBI Taxonomy" id="906938"/>
    <lineage>
        <taxon>Eukaryota</taxon>
        <taxon>Viridiplantae</taxon>
        <taxon>Streptophyta</taxon>
        <taxon>Embryophyta</taxon>
        <taxon>Tracheophyta</taxon>
        <taxon>Spermatophyta</taxon>
        <taxon>Magnoliopsida</taxon>
        <taxon>Liliopsida</taxon>
        <taxon>Poales</taxon>
        <taxon>Cyperaceae</taxon>
        <taxon>Cyperoideae</taxon>
        <taxon>Rhynchosporeae</taxon>
        <taxon>Rhynchospora</taxon>
    </lineage>
</organism>
<dbReference type="InterPro" id="IPR011530">
    <property type="entry name" value="rRNA_adenine_dimethylase"/>
</dbReference>
<dbReference type="InterPro" id="IPR001737">
    <property type="entry name" value="KsgA/Erm"/>
</dbReference>
<dbReference type="InterPro" id="IPR029063">
    <property type="entry name" value="SAM-dependent_MTases_sf"/>
</dbReference>
<dbReference type="Pfam" id="PF00398">
    <property type="entry name" value="RrnaAD"/>
    <property type="match status" value="1"/>
</dbReference>
<dbReference type="GO" id="GO:0003723">
    <property type="term" value="F:RNA binding"/>
    <property type="evidence" value="ECO:0007669"/>
    <property type="project" value="UniProtKB-UniRule"/>
</dbReference>
<protein>
    <recommendedName>
        <fullName evidence="8">rRNA adenine N(6)-methyltransferase</fullName>
        <ecNumber evidence="8">2.1.1.-</ecNumber>
    </recommendedName>
</protein>
<feature type="binding site" evidence="7">
    <location>
        <position position="31"/>
    </location>
    <ligand>
        <name>S-adenosyl-L-methionine</name>
        <dbReference type="ChEBI" id="CHEBI:59789"/>
    </ligand>
</feature>
<evidence type="ECO:0000256" key="3">
    <source>
        <dbReference type="ARBA" id="ARBA00022679"/>
    </source>
</evidence>
<keyword evidence="10" id="KW-0812">Transmembrane</keyword>
<dbReference type="FunFam" id="3.40.50.150:FF:000007">
    <property type="entry name" value="rRNA adenine N(6)-methyltransferase"/>
    <property type="match status" value="1"/>
</dbReference>
<dbReference type="GO" id="GO:0005730">
    <property type="term" value="C:nucleolus"/>
    <property type="evidence" value="ECO:0007669"/>
    <property type="project" value="TreeGrafter"/>
</dbReference>
<evidence type="ECO:0000256" key="8">
    <source>
        <dbReference type="RuleBase" id="RU362106"/>
    </source>
</evidence>
<accession>A0AAV8FVZ7</accession>
<dbReference type="NCBIfam" id="TIGR00755">
    <property type="entry name" value="ksgA"/>
    <property type="match status" value="1"/>
</dbReference>
<keyword evidence="4 7" id="KW-0949">S-adenosyl-L-methionine</keyword>
<dbReference type="SUPFAM" id="SSF53335">
    <property type="entry name" value="S-adenosyl-L-methionine-dependent methyltransferases"/>
    <property type="match status" value="1"/>
</dbReference>
<name>A0AAV8FVZ7_9POAL</name>
<dbReference type="PANTHER" id="PTHR11727:SF7">
    <property type="entry name" value="DIMETHYLADENOSINE TRANSFERASE-RELATED"/>
    <property type="match status" value="1"/>
</dbReference>
<dbReference type="Proteomes" id="UP001140206">
    <property type="component" value="Chromosome 2"/>
</dbReference>
<dbReference type="GO" id="GO:0000179">
    <property type="term" value="F:rRNA (adenine-N6,N6-)-dimethyltransferase activity"/>
    <property type="evidence" value="ECO:0007669"/>
    <property type="project" value="UniProtKB-UniRule"/>
</dbReference>
<dbReference type="HAMAP" id="MF_00607">
    <property type="entry name" value="16SrRNA_methyltr_A"/>
    <property type="match status" value="1"/>
</dbReference>
<dbReference type="SMART" id="SM00650">
    <property type="entry name" value="rADc"/>
    <property type="match status" value="1"/>
</dbReference>
<evidence type="ECO:0000256" key="5">
    <source>
        <dbReference type="ARBA" id="ARBA00022884"/>
    </source>
</evidence>
<dbReference type="CDD" id="cd02440">
    <property type="entry name" value="AdoMet_MTases"/>
    <property type="match status" value="1"/>
</dbReference>
<feature type="binding site" evidence="7">
    <location>
        <position position="107"/>
    </location>
    <ligand>
        <name>S-adenosyl-L-methionine</name>
        <dbReference type="ChEBI" id="CHEBI:59789"/>
    </ligand>
</feature>
<keyword evidence="10" id="KW-1133">Transmembrane helix</keyword>
<keyword evidence="13" id="KW-1185">Reference proteome</keyword>
<dbReference type="Gene3D" id="3.40.50.150">
    <property type="entry name" value="Vaccinia Virus protein VP39"/>
    <property type="match status" value="1"/>
</dbReference>
<proteinExistence type="inferred from homology"/>
<feature type="compositionally biased region" description="Basic residues" evidence="9">
    <location>
        <begin position="1"/>
        <end position="13"/>
    </location>
</feature>
<evidence type="ECO:0000256" key="1">
    <source>
        <dbReference type="ARBA" id="ARBA00022552"/>
    </source>
</evidence>
<dbReference type="InterPro" id="IPR020598">
    <property type="entry name" value="rRNA_Ade_methylase_Trfase_N"/>
</dbReference>
<evidence type="ECO:0000256" key="7">
    <source>
        <dbReference type="PROSITE-ProRule" id="PRU01026"/>
    </source>
</evidence>
<feature type="binding site" evidence="7">
    <location>
        <position position="58"/>
    </location>
    <ligand>
        <name>S-adenosyl-L-methionine</name>
        <dbReference type="ChEBI" id="CHEBI:59789"/>
    </ligand>
</feature>
<feature type="transmembrane region" description="Helical" evidence="10">
    <location>
        <begin position="361"/>
        <end position="380"/>
    </location>
</feature>
<dbReference type="AlphaFoldDB" id="A0AAV8FVZ7"/>
<keyword evidence="5 7" id="KW-0694">RNA-binding</keyword>
<reference evidence="12" key="1">
    <citation type="submission" date="2022-08" db="EMBL/GenBank/DDBJ databases">
        <authorList>
            <person name="Marques A."/>
        </authorList>
    </citation>
    <scope>NUCLEOTIDE SEQUENCE</scope>
    <source>
        <strain evidence="12">RhyPub2mFocal</strain>
        <tissue evidence="12">Leaves</tissue>
    </source>
</reference>
<dbReference type="PROSITE" id="PS01131">
    <property type="entry name" value="RRNA_A_DIMETH"/>
    <property type="match status" value="1"/>
</dbReference>
<feature type="region of interest" description="Disordered" evidence="9">
    <location>
        <begin position="1"/>
        <end position="20"/>
    </location>
</feature>
<comment type="similarity">
    <text evidence="6 7 8">Belongs to the class I-like SAM-binding methyltransferase superfamily. rRNA adenine N(6)-methyltransferase family.</text>
</comment>
<evidence type="ECO:0000256" key="2">
    <source>
        <dbReference type="ARBA" id="ARBA00022603"/>
    </source>
</evidence>
<feature type="domain" description="Ribosomal RNA adenine methylase transferase N-terminal" evidence="11">
    <location>
        <begin position="38"/>
        <end position="207"/>
    </location>
</feature>
<evidence type="ECO:0000256" key="9">
    <source>
        <dbReference type="SAM" id="MobiDB-lite"/>
    </source>
</evidence>
<evidence type="ECO:0000313" key="12">
    <source>
        <dbReference type="EMBL" id="KAJ4795720.1"/>
    </source>
</evidence>
<gene>
    <name evidence="12" type="ORF">LUZ62_046966</name>
</gene>
<sequence>MAGGKIQKKRHQSMKGIGGGGIPFEKSMGQHILKNPSMVDSIVQKSGIKPTDVVLEIGPGTGNLTKKLLECAKSVVAVEVDPRMVLELNRRFQGTPYASRLKVIEGDVLKCDLPYFDICVANIPYKISSLLTFKLLSHRPVFRCAVIMYQQEFAMRLVANPGDSLYCRLSVNTQLLARVSHLLKVSRNNFRPPPKVDSSVVRIEPRQPLPRVSFKEWDGLVRICFIKKNKTLGALFKQKGVLTLLEKNYKTLQSLRLSGNPEGIAEGNEITSEDINVLANLMDDISMADDERENGDEDEEMDTELSSNMLEGSSFKDKVMSVLQEGDFLDKRASKLSQIFLSIVEVAAQDYFDVSNYFDQVIFFLFSFLVLFSFSVKLAFSINSGNLIRILMATSEGQPNIIFFS</sequence>
<evidence type="ECO:0000256" key="4">
    <source>
        <dbReference type="ARBA" id="ARBA00022691"/>
    </source>
</evidence>
<evidence type="ECO:0000313" key="13">
    <source>
        <dbReference type="Proteomes" id="UP001140206"/>
    </source>
</evidence>
<dbReference type="PROSITE" id="PS51689">
    <property type="entry name" value="SAM_RNA_A_N6_MT"/>
    <property type="match status" value="1"/>
</dbReference>
<dbReference type="EMBL" id="JAMFTS010000002">
    <property type="protein sequence ID" value="KAJ4795720.1"/>
    <property type="molecule type" value="Genomic_DNA"/>
</dbReference>
<feature type="binding site" evidence="7">
    <location>
        <position position="33"/>
    </location>
    <ligand>
        <name>S-adenosyl-L-methionine</name>
        <dbReference type="ChEBI" id="CHEBI:59789"/>
    </ligand>
</feature>
<evidence type="ECO:0000256" key="6">
    <source>
        <dbReference type="ARBA" id="ARBA00061109"/>
    </source>
</evidence>
<keyword evidence="2 7" id="KW-0489">Methyltransferase</keyword>
<feature type="binding site" evidence="7">
    <location>
        <position position="122"/>
    </location>
    <ligand>
        <name>S-adenosyl-L-methionine</name>
        <dbReference type="ChEBI" id="CHEBI:59789"/>
    </ligand>
</feature>
<feature type="binding site" evidence="7">
    <location>
        <position position="79"/>
    </location>
    <ligand>
        <name>S-adenosyl-L-methionine</name>
        <dbReference type="ChEBI" id="CHEBI:59789"/>
    </ligand>
</feature>
<evidence type="ECO:0000259" key="11">
    <source>
        <dbReference type="SMART" id="SM00650"/>
    </source>
</evidence>
<dbReference type="PANTHER" id="PTHR11727">
    <property type="entry name" value="DIMETHYLADENOSINE TRANSFERASE"/>
    <property type="match status" value="1"/>
</dbReference>
<evidence type="ECO:0000256" key="10">
    <source>
        <dbReference type="SAM" id="Phobius"/>
    </source>
</evidence>
<dbReference type="EC" id="2.1.1.-" evidence="8"/>
<comment type="caution">
    <text evidence="12">The sequence shown here is derived from an EMBL/GenBank/DDBJ whole genome shotgun (WGS) entry which is preliminary data.</text>
</comment>
<dbReference type="Gene3D" id="1.10.8.480">
    <property type="match status" value="1"/>
</dbReference>
<keyword evidence="1 8" id="KW-0698">rRNA processing</keyword>